<dbReference type="Gene3D" id="4.10.240.10">
    <property type="entry name" value="Zn(2)-C6 fungal-type DNA-binding domain"/>
    <property type="match status" value="1"/>
</dbReference>
<evidence type="ECO:0000256" key="8">
    <source>
        <dbReference type="SAM" id="MobiDB-lite"/>
    </source>
</evidence>
<dbReference type="SMART" id="SM00066">
    <property type="entry name" value="GAL4"/>
    <property type="match status" value="1"/>
</dbReference>
<dbReference type="CDD" id="cd00067">
    <property type="entry name" value="GAL4"/>
    <property type="match status" value="1"/>
</dbReference>
<dbReference type="HOGENOM" id="CLU_015811_2_0_1"/>
<dbReference type="SUPFAM" id="SSF57701">
    <property type="entry name" value="Zn2/Cys6 DNA-binding domain"/>
    <property type="match status" value="1"/>
</dbReference>
<keyword evidence="6" id="KW-0804">Transcription</keyword>
<accession>W9CBL8</accession>
<dbReference type="CDD" id="cd12148">
    <property type="entry name" value="fungal_TF_MHR"/>
    <property type="match status" value="1"/>
</dbReference>
<keyword evidence="2" id="KW-0479">Metal-binding</keyword>
<dbReference type="EMBL" id="AYSA01000264">
    <property type="protein sequence ID" value="ESZ94152.1"/>
    <property type="molecule type" value="Genomic_DNA"/>
</dbReference>
<dbReference type="InterPro" id="IPR001138">
    <property type="entry name" value="Zn2Cys6_DnaBD"/>
</dbReference>
<dbReference type="PANTHER" id="PTHR31313">
    <property type="entry name" value="TY1 ENHANCER ACTIVATOR"/>
    <property type="match status" value="1"/>
</dbReference>
<dbReference type="GO" id="GO:0008270">
    <property type="term" value="F:zinc ion binding"/>
    <property type="evidence" value="ECO:0007669"/>
    <property type="project" value="InterPro"/>
</dbReference>
<keyword evidence="7" id="KW-0539">Nucleus</keyword>
<feature type="region of interest" description="Disordered" evidence="8">
    <location>
        <begin position="94"/>
        <end position="120"/>
    </location>
</feature>
<dbReference type="AlphaFoldDB" id="W9CBL8"/>
<keyword evidence="4" id="KW-0805">Transcription regulation</keyword>
<proteinExistence type="predicted"/>
<evidence type="ECO:0000256" key="2">
    <source>
        <dbReference type="ARBA" id="ARBA00022723"/>
    </source>
</evidence>
<evidence type="ECO:0000259" key="9">
    <source>
        <dbReference type="PROSITE" id="PS50048"/>
    </source>
</evidence>
<evidence type="ECO:0000313" key="10">
    <source>
        <dbReference type="EMBL" id="ESZ94152.1"/>
    </source>
</evidence>
<evidence type="ECO:0000256" key="1">
    <source>
        <dbReference type="ARBA" id="ARBA00004123"/>
    </source>
</evidence>
<feature type="region of interest" description="Disordered" evidence="8">
    <location>
        <begin position="152"/>
        <end position="171"/>
    </location>
</feature>
<keyword evidence="3" id="KW-0862">Zinc</keyword>
<dbReference type="PROSITE" id="PS00463">
    <property type="entry name" value="ZN2_CY6_FUNGAL_1"/>
    <property type="match status" value="1"/>
</dbReference>
<comment type="caution">
    <text evidence="10">The sequence shown here is derived from an EMBL/GenBank/DDBJ whole genome shotgun (WGS) entry which is preliminary data.</text>
</comment>
<dbReference type="OrthoDB" id="4161332at2759"/>
<dbReference type="PROSITE" id="PS50048">
    <property type="entry name" value="ZN2_CY6_FUNGAL_2"/>
    <property type="match status" value="1"/>
</dbReference>
<reference evidence="10 11" key="1">
    <citation type="journal article" date="2014" name="Genome Announc.">
        <title>Draft genome sequence of Sclerotinia borealis, a psychrophilic plant pathogenic fungus.</title>
        <authorList>
            <person name="Mardanov A.V."/>
            <person name="Beletsky A.V."/>
            <person name="Kadnikov V.V."/>
            <person name="Ignatov A.N."/>
            <person name="Ravin N.V."/>
        </authorList>
    </citation>
    <scope>NUCLEOTIDE SEQUENCE [LARGE SCALE GENOMIC DNA]</scope>
    <source>
        <strain evidence="11">F-4157</strain>
    </source>
</reference>
<dbReference type="InterPro" id="IPR007219">
    <property type="entry name" value="XnlR_reg_dom"/>
</dbReference>
<dbReference type="PANTHER" id="PTHR31313:SF81">
    <property type="entry name" value="TY1 ENHANCER ACTIVATOR"/>
    <property type="match status" value="1"/>
</dbReference>
<organism evidence="10 11">
    <name type="scientific">Sclerotinia borealis (strain F-4128)</name>
    <dbReference type="NCBI Taxonomy" id="1432307"/>
    <lineage>
        <taxon>Eukaryota</taxon>
        <taxon>Fungi</taxon>
        <taxon>Dikarya</taxon>
        <taxon>Ascomycota</taxon>
        <taxon>Pezizomycotina</taxon>
        <taxon>Leotiomycetes</taxon>
        <taxon>Helotiales</taxon>
        <taxon>Sclerotiniaceae</taxon>
        <taxon>Sclerotinia</taxon>
    </lineage>
</organism>
<evidence type="ECO:0000256" key="6">
    <source>
        <dbReference type="ARBA" id="ARBA00023163"/>
    </source>
</evidence>
<dbReference type="Pfam" id="PF04082">
    <property type="entry name" value="Fungal_trans"/>
    <property type="match status" value="1"/>
</dbReference>
<dbReference type="GO" id="GO:0000981">
    <property type="term" value="F:DNA-binding transcription factor activity, RNA polymerase II-specific"/>
    <property type="evidence" value="ECO:0007669"/>
    <property type="project" value="InterPro"/>
</dbReference>
<dbReference type="Proteomes" id="UP000019487">
    <property type="component" value="Unassembled WGS sequence"/>
</dbReference>
<evidence type="ECO:0000256" key="4">
    <source>
        <dbReference type="ARBA" id="ARBA00023015"/>
    </source>
</evidence>
<feature type="domain" description="Zn(2)-C6 fungal-type" evidence="9">
    <location>
        <begin position="17"/>
        <end position="46"/>
    </location>
</feature>
<dbReference type="GO" id="GO:0003677">
    <property type="term" value="F:DNA binding"/>
    <property type="evidence" value="ECO:0007669"/>
    <property type="project" value="UniProtKB-KW"/>
</dbReference>
<dbReference type="GO" id="GO:0006351">
    <property type="term" value="P:DNA-templated transcription"/>
    <property type="evidence" value="ECO:0007669"/>
    <property type="project" value="InterPro"/>
</dbReference>
<dbReference type="InterPro" id="IPR036864">
    <property type="entry name" value="Zn2-C6_fun-type_DNA-bd_sf"/>
</dbReference>
<evidence type="ECO:0000313" key="11">
    <source>
        <dbReference type="Proteomes" id="UP000019487"/>
    </source>
</evidence>
<comment type="subcellular location">
    <subcellularLocation>
        <location evidence="1">Nucleus</location>
    </subcellularLocation>
</comment>
<dbReference type="Pfam" id="PF00172">
    <property type="entry name" value="Zn_clus"/>
    <property type="match status" value="1"/>
</dbReference>
<dbReference type="GO" id="GO:0005634">
    <property type="term" value="C:nucleus"/>
    <property type="evidence" value="ECO:0007669"/>
    <property type="project" value="UniProtKB-SubCell"/>
</dbReference>
<gene>
    <name evidence="10" type="ORF">SBOR_5430</name>
</gene>
<feature type="compositionally biased region" description="Polar residues" evidence="8">
    <location>
        <begin position="158"/>
        <end position="171"/>
    </location>
</feature>
<keyword evidence="11" id="KW-1185">Reference proteome</keyword>
<evidence type="ECO:0000256" key="5">
    <source>
        <dbReference type="ARBA" id="ARBA00023125"/>
    </source>
</evidence>
<dbReference type="STRING" id="1432307.W9CBL8"/>
<evidence type="ECO:0000256" key="3">
    <source>
        <dbReference type="ARBA" id="ARBA00022833"/>
    </source>
</evidence>
<dbReference type="InterPro" id="IPR051615">
    <property type="entry name" value="Transcr_Regulatory_Elem"/>
</dbReference>
<dbReference type="SMART" id="SM00906">
    <property type="entry name" value="Fungal_trans"/>
    <property type="match status" value="1"/>
</dbReference>
<sequence length="665" mass="74766">MNQSGEKVSGQKASKVSCERCRYRRIRCDRTQPCPACRKGNHECVYPQSEKSRPVPKGYVQALEGQIASLELFITKLIAADASKRDEMLANFSDSTNHLSSQPKQSTTFPKSGPSDTQTILIRPRAGHLRKLKDGNSAEFYGASSFFQISPSEDLDDTASSTVTPGTGHASSIVTQSSNIPNNLMEEHLAFAPQSDICKYLMRIFFQNQYQYHMCLYREYFLRDFDAGAGPYYSDLLMYAICSMGALASESTTQRELSDMFSSRAQELLYGSALESPSLTTLQALILLGHREIGHGKTSKGWLFSGMAFRIAHEMGLHLDPTNWKGSNDSWIDREILRRTYWAAFIADKQLSLYFGRPPALYPGESDVHDTVRIPYPPEWKSLLNKYIMEGTSETAYEDGLALVASWVHQIELCKILHGMITKVFENRNVNTDATILATSIREVDVALTKWLKNLPAKLHWTKWTVGNVPPFVLHLHMQYHTAIIILHRPPRAAFKEPGIAETEDVQICYESLDIIMKLLRMHSNNLQNNPYSHLPITFVHTLASAASIILMKRYIEDCSWKEPSVARPLDQILEAIDGVSNTWTCAKQVRDVITSAIKEPSKEDPQKASPGTFDLMAGLLDPEIDNAILLDNADWNMNDTDFELFMGDLAVDISAWPDGSFPEI</sequence>
<evidence type="ECO:0000256" key="7">
    <source>
        <dbReference type="ARBA" id="ARBA00023242"/>
    </source>
</evidence>
<keyword evidence="5" id="KW-0238">DNA-binding</keyword>
<name>W9CBL8_SCLBF</name>
<protein>
    <recommendedName>
        <fullName evidence="9">Zn(2)-C6 fungal-type domain-containing protein</fullName>
    </recommendedName>
</protein>